<dbReference type="GO" id="GO:0006508">
    <property type="term" value="P:proteolysis"/>
    <property type="evidence" value="ECO:0007669"/>
    <property type="project" value="InterPro"/>
</dbReference>
<dbReference type="InterPro" id="IPR029045">
    <property type="entry name" value="ClpP/crotonase-like_dom_sf"/>
</dbReference>
<keyword evidence="5" id="KW-1185">Reference proteome</keyword>
<proteinExistence type="inferred from homology"/>
<dbReference type="Proteomes" id="UP000820818">
    <property type="component" value="Unassembled WGS sequence"/>
</dbReference>
<reference evidence="4" key="1">
    <citation type="submission" date="2022-05" db="EMBL/GenBank/DDBJ databases">
        <title>A multi-omics perspective on studying reproductive biology in Daphnia sinensis.</title>
        <authorList>
            <person name="Jia J."/>
        </authorList>
    </citation>
    <scope>NUCLEOTIDE SEQUENCE</scope>
    <source>
        <strain evidence="4">WSL</strain>
    </source>
</reference>
<evidence type="ECO:0000313" key="4">
    <source>
        <dbReference type="EMBL" id="KAI9549893.1"/>
    </source>
</evidence>
<feature type="coiled-coil region" evidence="2">
    <location>
        <begin position="321"/>
        <end position="355"/>
    </location>
</feature>
<evidence type="ECO:0000259" key="3">
    <source>
        <dbReference type="Pfam" id="PF01343"/>
    </source>
</evidence>
<dbReference type="PANTHER" id="PTHR42987:SF4">
    <property type="entry name" value="PROTEASE SOHB-RELATED"/>
    <property type="match status" value="1"/>
</dbReference>
<feature type="domain" description="Peptidase S49" evidence="3">
    <location>
        <begin position="122"/>
        <end position="268"/>
    </location>
</feature>
<dbReference type="SUPFAM" id="SSF52096">
    <property type="entry name" value="ClpP/crotonase"/>
    <property type="match status" value="1"/>
</dbReference>
<gene>
    <name evidence="4" type="ORF">GHT06_005781</name>
</gene>
<evidence type="ECO:0000313" key="5">
    <source>
        <dbReference type="Proteomes" id="UP000820818"/>
    </source>
</evidence>
<evidence type="ECO:0000256" key="1">
    <source>
        <dbReference type="ARBA" id="ARBA00008683"/>
    </source>
</evidence>
<accession>A0AAD5KUA9</accession>
<dbReference type="AlphaFoldDB" id="A0AAD5KUA9"/>
<dbReference type="PANTHER" id="PTHR42987">
    <property type="entry name" value="PEPTIDASE S49"/>
    <property type="match status" value="1"/>
</dbReference>
<protein>
    <recommendedName>
        <fullName evidence="3">Peptidase S49 domain-containing protein</fullName>
    </recommendedName>
</protein>
<sequence length="418" mass="43977">MLDASEANQYLPLLSSLLGGVDAFGKYEDRQLVFEANGAVMAGGDSVTIGTRAEGYTAILPITGPILKYTAECGPRGMDYYSSAIIQAENDPRINSILLVIDSGGGQAFGTQSFTSVIKSVSKPTLAIIHDGMGASAAYWIASSASEGIWATNGTSVIGSIGTMLTLPDFREKMKKEGVTLNQIFADGSPEKGKDIMDALDGNYDPIKKSLLNPINNAFVNAVKESRGSKITNEEVFTGKTYMASEALELGLIDRIGSIQEAVDYLQGQVASKSNFISNHNQQPINSTMKFKLGLSAILAVLGFGAVASEEEAPLVTEERLTALNASLETANQATQEAQAEVARLQGELASAQAASTSLTADRDAWKAKAETYAKGPGASHFVPNAGAPEGGNTEPDQSAIIAGLAHNVELDNNPLFN</sequence>
<dbReference type="Gene3D" id="3.90.226.10">
    <property type="entry name" value="2-enoyl-CoA Hydratase, Chain A, domain 1"/>
    <property type="match status" value="1"/>
</dbReference>
<dbReference type="EMBL" id="WJBH02000205">
    <property type="protein sequence ID" value="KAI9549893.1"/>
    <property type="molecule type" value="Genomic_DNA"/>
</dbReference>
<dbReference type="Pfam" id="PF01343">
    <property type="entry name" value="Peptidase_S49"/>
    <property type="match status" value="1"/>
</dbReference>
<dbReference type="GO" id="GO:0008233">
    <property type="term" value="F:peptidase activity"/>
    <property type="evidence" value="ECO:0007669"/>
    <property type="project" value="InterPro"/>
</dbReference>
<dbReference type="InterPro" id="IPR002142">
    <property type="entry name" value="Peptidase_S49"/>
</dbReference>
<comment type="caution">
    <text evidence="4">The sequence shown here is derived from an EMBL/GenBank/DDBJ whole genome shotgun (WGS) entry which is preliminary data.</text>
</comment>
<evidence type="ECO:0000256" key="2">
    <source>
        <dbReference type="SAM" id="Coils"/>
    </source>
</evidence>
<keyword evidence="2" id="KW-0175">Coiled coil</keyword>
<name>A0AAD5KUA9_9CRUS</name>
<organism evidence="4 5">
    <name type="scientific">Daphnia sinensis</name>
    <dbReference type="NCBI Taxonomy" id="1820382"/>
    <lineage>
        <taxon>Eukaryota</taxon>
        <taxon>Metazoa</taxon>
        <taxon>Ecdysozoa</taxon>
        <taxon>Arthropoda</taxon>
        <taxon>Crustacea</taxon>
        <taxon>Branchiopoda</taxon>
        <taxon>Diplostraca</taxon>
        <taxon>Cladocera</taxon>
        <taxon>Anomopoda</taxon>
        <taxon>Daphniidae</taxon>
        <taxon>Daphnia</taxon>
        <taxon>Daphnia similis group</taxon>
    </lineage>
</organism>
<comment type="similarity">
    <text evidence="1">Belongs to the peptidase S49 family.</text>
</comment>